<protein>
    <submittedName>
        <fullName evidence="2">Uncharacterized protein</fullName>
    </submittedName>
</protein>
<sequence length="86" mass="9610">MTPAFEEGPVASTSSKPAPEASKKKPKGPQKKKKAPKNHQGKVKGKANWHRPYPQGYRFSNWSLQPWTVSSIWPGLLWNSQPKSGK</sequence>
<feature type="compositionally biased region" description="Low complexity" evidence="1">
    <location>
        <begin position="11"/>
        <end position="20"/>
    </location>
</feature>
<accession>A0A9Q3IV75</accession>
<dbReference type="Proteomes" id="UP000765509">
    <property type="component" value="Unassembled WGS sequence"/>
</dbReference>
<feature type="compositionally biased region" description="Basic residues" evidence="1">
    <location>
        <begin position="24"/>
        <end position="49"/>
    </location>
</feature>
<feature type="region of interest" description="Disordered" evidence="1">
    <location>
        <begin position="1"/>
        <end position="54"/>
    </location>
</feature>
<comment type="caution">
    <text evidence="2">The sequence shown here is derived from an EMBL/GenBank/DDBJ whole genome shotgun (WGS) entry which is preliminary data.</text>
</comment>
<dbReference type="AlphaFoldDB" id="A0A9Q3IV75"/>
<organism evidence="2 3">
    <name type="scientific">Austropuccinia psidii MF-1</name>
    <dbReference type="NCBI Taxonomy" id="1389203"/>
    <lineage>
        <taxon>Eukaryota</taxon>
        <taxon>Fungi</taxon>
        <taxon>Dikarya</taxon>
        <taxon>Basidiomycota</taxon>
        <taxon>Pucciniomycotina</taxon>
        <taxon>Pucciniomycetes</taxon>
        <taxon>Pucciniales</taxon>
        <taxon>Sphaerophragmiaceae</taxon>
        <taxon>Austropuccinia</taxon>
    </lineage>
</organism>
<proteinExistence type="predicted"/>
<keyword evidence="3" id="KW-1185">Reference proteome</keyword>
<name>A0A9Q3IV75_9BASI</name>
<evidence type="ECO:0000256" key="1">
    <source>
        <dbReference type="SAM" id="MobiDB-lite"/>
    </source>
</evidence>
<dbReference type="EMBL" id="AVOT02056236">
    <property type="protein sequence ID" value="MBW0550604.1"/>
    <property type="molecule type" value="Genomic_DNA"/>
</dbReference>
<evidence type="ECO:0000313" key="2">
    <source>
        <dbReference type="EMBL" id="MBW0550604.1"/>
    </source>
</evidence>
<evidence type="ECO:0000313" key="3">
    <source>
        <dbReference type="Proteomes" id="UP000765509"/>
    </source>
</evidence>
<gene>
    <name evidence="2" type="ORF">O181_090319</name>
</gene>
<reference evidence="2" key="1">
    <citation type="submission" date="2021-03" db="EMBL/GenBank/DDBJ databases">
        <title>Draft genome sequence of rust myrtle Austropuccinia psidii MF-1, a brazilian biotype.</title>
        <authorList>
            <person name="Quecine M.C."/>
            <person name="Pachon D.M.R."/>
            <person name="Bonatelli M.L."/>
            <person name="Correr F.H."/>
            <person name="Franceschini L.M."/>
            <person name="Leite T.F."/>
            <person name="Margarido G.R.A."/>
            <person name="Almeida C.A."/>
            <person name="Ferrarezi J.A."/>
            <person name="Labate C.A."/>
        </authorList>
    </citation>
    <scope>NUCLEOTIDE SEQUENCE</scope>
    <source>
        <strain evidence="2">MF-1</strain>
    </source>
</reference>